<accession>A0A135UG89</accession>
<dbReference type="AlphaFoldDB" id="A0A135UG89"/>
<reference evidence="1 2" key="1">
    <citation type="submission" date="2014-02" db="EMBL/GenBank/DDBJ databases">
        <title>The genome sequence of Colletotrichum salicis CBS 607.94.</title>
        <authorList>
            <person name="Baroncelli R."/>
            <person name="Thon M.R."/>
        </authorList>
    </citation>
    <scope>NUCLEOTIDE SEQUENCE [LARGE SCALE GENOMIC DNA]</scope>
    <source>
        <strain evidence="1 2">CBS 607.94</strain>
    </source>
</reference>
<dbReference type="EMBL" id="JFFI01001508">
    <property type="protein sequence ID" value="KXH59407.1"/>
    <property type="molecule type" value="Genomic_DNA"/>
</dbReference>
<dbReference type="Proteomes" id="UP000070121">
    <property type="component" value="Unassembled WGS sequence"/>
</dbReference>
<keyword evidence="2" id="KW-1185">Reference proteome</keyword>
<name>A0A135UG89_9PEZI</name>
<evidence type="ECO:0000313" key="2">
    <source>
        <dbReference type="Proteomes" id="UP000070121"/>
    </source>
</evidence>
<comment type="caution">
    <text evidence="1">The sequence shown here is derived from an EMBL/GenBank/DDBJ whole genome shotgun (WGS) entry which is preliminary data.</text>
</comment>
<protein>
    <submittedName>
        <fullName evidence="1">Uncharacterized protein</fullName>
    </submittedName>
</protein>
<organism evidence="1 2">
    <name type="scientific">Colletotrichum salicis</name>
    <dbReference type="NCBI Taxonomy" id="1209931"/>
    <lineage>
        <taxon>Eukaryota</taxon>
        <taxon>Fungi</taxon>
        <taxon>Dikarya</taxon>
        <taxon>Ascomycota</taxon>
        <taxon>Pezizomycotina</taxon>
        <taxon>Sordariomycetes</taxon>
        <taxon>Hypocreomycetidae</taxon>
        <taxon>Glomerellales</taxon>
        <taxon>Glomerellaceae</taxon>
        <taxon>Colletotrichum</taxon>
        <taxon>Colletotrichum acutatum species complex</taxon>
    </lineage>
</organism>
<proteinExistence type="predicted"/>
<sequence>MVADLPQPTHLDLITEAAGHYLDRGRQGPVSQSGDLSGVLWRLTLDAGHAVSLTASQIVQSFSIQPYSAAGCPVRKSRQPCEHSNGRPGRQTYVQSPRRAVNGVFEVPRPVLDTRPFAMDLRLVQPMGQWFKADTTQGAWLWGLAVCSRKSV</sequence>
<gene>
    <name evidence="1" type="ORF">CSAL01_08660</name>
</gene>
<evidence type="ECO:0000313" key="1">
    <source>
        <dbReference type="EMBL" id="KXH59407.1"/>
    </source>
</evidence>